<dbReference type="PROSITE" id="PS50949">
    <property type="entry name" value="HTH_GNTR"/>
    <property type="match status" value="1"/>
</dbReference>
<evidence type="ECO:0000259" key="4">
    <source>
        <dbReference type="PROSITE" id="PS50949"/>
    </source>
</evidence>
<dbReference type="CDD" id="cd07377">
    <property type="entry name" value="WHTH_GntR"/>
    <property type="match status" value="1"/>
</dbReference>
<keyword evidence="3" id="KW-0804">Transcription</keyword>
<dbReference type="Pfam" id="PF00392">
    <property type="entry name" value="GntR"/>
    <property type="match status" value="1"/>
</dbReference>
<dbReference type="Gene3D" id="1.20.120.530">
    <property type="entry name" value="GntR ligand-binding domain-like"/>
    <property type="match status" value="1"/>
</dbReference>
<organism evidence="5 6">
    <name type="scientific">Actibacterium naphthalenivorans</name>
    <dbReference type="NCBI Taxonomy" id="1614693"/>
    <lineage>
        <taxon>Bacteria</taxon>
        <taxon>Pseudomonadati</taxon>
        <taxon>Pseudomonadota</taxon>
        <taxon>Alphaproteobacteria</taxon>
        <taxon>Rhodobacterales</taxon>
        <taxon>Roseobacteraceae</taxon>
        <taxon>Actibacterium</taxon>
    </lineage>
</organism>
<evidence type="ECO:0000313" key="6">
    <source>
        <dbReference type="Proteomes" id="UP000585681"/>
    </source>
</evidence>
<dbReference type="PRINTS" id="PR00035">
    <property type="entry name" value="HTHGNTR"/>
</dbReference>
<keyword evidence="5" id="KW-0670">Pyruvate</keyword>
<sequence>MTPKDKVNDNSSLVLRRLRLMIAGGDVGPGGRLPTERELSEKLGVGRRTIRRALEVLEAEGLLWRRQGKGTFIGQPPDPTGVLAAEIAGEARVSEVTEARLYIEPALAGLCAARAKPDDVRRMRQLANRIIETTDPDSVELWDGALHRLIARTAGNRVLLTAFSLLDEIRASEAWRTLREQARSGNSVDLYHSQHMRLIDRIEAGDVIGAEEEMRAHLNTLSDCIGRVLDRKAAENA</sequence>
<keyword evidence="6" id="KW-1185">Reference proteome</keyword>
<evidence type="ECO:0000256" key="2">
    <source>
        <dbReference type="ARBA" id="ARBA00023125"/>
    </source>
</evidence>
<evidence type="ECO:0000313" key="5">
    <source>
        <dbReference type="EMBL" id="MBB4022834.1"/>
    </source>
</evidence>
<dbReference type="SUPFAM" id="SSF46785">
    <property type="entry name" value="Winged helix' DNA-binding domain"/>
    <property type="match status" value="1"/>
</dbReference>
<dbReference type="Gene3D" id="1.10.10.10">
    <property type="entry name" value="Winged helix-like DNA-binding domain superfamily/Winged helix DNA-binding domain"/>
    <property type="match status" value="1"/>
</dbReference>
<name>A0A840C9W5_9RHOB</name>
<dbReference type="SMART" id="SM00895">
    <property type="entry name" value="FCD"/>
    <property type="match status" value="1"/>
</dbReference>
<reference evidence="5" key="1">
    <citation type="submission" date="2020-08" db="EMBL/GenBank/DDBJ databases">
        <title>Genomic Encyclopedia of Type Strains, Phase IV (KMG-IV): sequencing the most valuable type-strain genomes for metagenomic binning, comparative biology and taxonomic classification.</title>
        <authorList>
            <person name="Goeker M."/>
        </authorList>
    </citation>
    <scope>NUCLEOTIDE SEQUENCE [LARGE SCALE GENOMIC DNA]</scope>
    <source>
        <strain evidence="5">DSM 105040</strain>
    </source>
</reference>
<evidence type="ECO:0000256" key="3">
    <source>
        <dbReference type="ARBA" id="ARBA00023163"/>
    </source>
</evidence>
<accession>A0A840C9W5</accession>
<dbReference type="SMART" id="SM00345">
    <property type="entry name" value="HTH_GNTR"/>
    <property type="match status" value="1"/>
</dbReference>
<dbReference type="InterPro" id="IPR011711">
    <property type="entry name" value="GntR_C"/>
</dbReference>
<protein>
    <submittedName>
        <fullName evidence="5">GntR family transcriptional repressor for pyruvate dehydrogenase complex</fullName>
    </submittedName>
</protein>
<dbReference type="EMBL" id="JACIEQ010000003">
    <property type="protein sequence ID" value="MBB4022834.1"/>
    <property type="molecule type" value="Genomic_DNA"/>
</dbReference>
<dbReference type="InterPro" id="IPR000524">
    <property type="entry name" value="Tscrpt_reg_HTH_GntR"/>
</dbReference>
<dbReference type="Proteomes" id="UP000585681">
    <property type="component" value="Unassembled WGS sequence"/>
</dbReference>
<dbReference type="GO" id="GO:0003700">
    <property type="term" value="F:DNA-binding transcription factor activity"/>
    <property type="evidence" value="ECO:0007669"/>
    <property type="project" value="InterPro"/>
</dbReference>
<gene>
    <name evidence="5" type="ORF">GGR17_002653</name>
</gene>
<evidence type="ECO:0000256" key="1">
    <source>
        <dbReference type="ARBA" id="ARBA00023015"/>
    </source>
</evidence>
<dbReference type="InterPro" id="IPR036390">
    <property type="entry name" value="WH_DNA-bd_sf"/>
</dbReference>
<dbReference type="AlphaFoldDB" id="A0A840C9W5"/>
<keyword evidence="1" id="KW-0805">Transcription regulation</keyword>
<dbReference type="RefSeq" id="WP_054539970.1">
    <property type="nucleotide sequence ID" value="NZ_JACIEQ010000003.1"/>
</dbReference>
<proteinExistence type="predicted"/>
<dbReference type="PANTHER" id="PTHR43537">
    <property type="entry name" value="TRANSCRIPTIONAL REGULATOR, GNTR FAMILY"/>
    <property type="match status" value="1"/>
</dbReference>
<dbReference type="InterPro" id="IPR036388">
    <property type="entry name" value="WH-like_DNA-bd_sf"/>
</dbReference>
<feature type="domain" description="HTH gntR-type" evidence="4">
    <location>
        <begin position="8"/>
        <end position="76"/>
    </location>
</feature>
<dbReference type="Pfam" id="PF07729">
    <property type="entry name" value="FCD"/>
    <property type="match status" value="1"/>
</dbReference>
<dbReference type="GO" id="GO:0003677">
    <property type="term" value="F:DNA binding"/>
    <property type="evidence" value="ECO:0007669"/>
    <property type="project" value="UniProtKB-KW"/>
</dbReference>
<dbReference type="InterPro" id="IPR008920">
    <property type="entry name" value="TF_FadR/GntR_C"/>
</dbReference>
<comment type="caution">
    <text evidence="5">The sequence shown here is derived from an EMBL/GenBank/DDBJ whole genome shotgun (WGS) entry which is preliminary data.</text>
</comment>
<dbReference type="SUPFAM" id="SSF48008">
    <property type="entry name" value="GntR ligand-binding domain-like"/>
    <property type="match status" value="1"/>
</dbReference>
<keyword evidence="2" id="KW-0238">DNA-binding</keyword>
<dbReference type="PANTHER" id="PTHR43537:SF24">
    <property type="entry name" value="GLUCONATE OPERON TRANSCRIPTIONAL REPRESSOR"/>
    <property type="match status" value="1"/>
</dbReference>